<reference evidence="7" key="1">
    <citation type="submission" date="2017-05" db="EMBL/GenBank/DDBJ databases">
        <authorList>
            <person name="Sung H."/>
        </authorList>
    </citation>
    <scope>NUCLEOTIDE SEQUENCE [LARGE SCALE GENOMIC DNA]</scope>
    <source>
        <strain evidence="7">AMac2203</strain>
    </source>
</reference>
<dbReference type="GO" id="GO:0043165">
    <property type="term" value="P:Gram-negative-bacterium-type cell outer membrane assembly"/>
    <property type="evidence" value="ECO:0007669"/>
    <property type="project" value="UniProtKB-UniRule"/>
</dbReference>
<evidence type="ECO:0000256" key="2">
    <source>
        <dbReference type="ARBA" id="ARBA00022729"/>
    </source>
</evidence>
<comment type="subunit">
    <text evidence="4">Component of the lipopolysaccharide transport and assembly complex.</text>
</comment>
<evidence type="ECO:0000313" key="7">
    <source>
        <dbReference type="Proteomes" id="UP000243793"/>
    </source>
</evidence>
<name>A0A1Y0CZQ0_9GAMM</name>
<accession>A0A1Y0CZQ0</accession>
<proteinExistence type="inferred from homology"/>
<dbReference type="KEGG" id="ocm:CBP12_12140"/>
<dbReference type="GO" id="GO:0009279">
    <property type="term" value="C:cell outer membrane"/>
    <property type="evidence" value="ECO:0007669"/>
    <property type="project" value="TreeGrafter"/>
</dbReference>
<dbReference type="GO" id="GO:0017089">
    <property type="term" value="F:glycolipid transfer activity"/>
    <property type="evidence" value="ECO:0007669"/>
    <property type="project" value="TreeGrafter"/>
</dbReference>
<comment type="subcellular location">
    <subcellularLocation>
        <location evidence="4">Periplasm</location>
    </subcellularLocation>
</comment>
<comment type="function">
    <text evidence="4">Involved in the assembly of lipopolysaccharide (LPS). Required for the translocation of LPS from the inner membrane to the outer membrane. May form a bridge between the inner membrane and the outer membrane, via interactions with LptC and LptD, thereby facilitating LPS transfer across the periplasm.</text>
</comment>
<dbReference type="GO" id="GO:0030288">
    <property type="term" value="C:outer membrane-bounded periplasmic space"/>
    <property type="evidence" value="ECO:0007669"/>
    <property type="project" value="TreeGrafter"/>
</dbReference>
<gene>
    <name evidence="4" type="primary">lptA</name>
    <name evidence="6" type="ORF">CBP12_12140</name>
</gene>
<keyword evidence="1 4" id="KW-0813">Transport</keyword>
<evidence type="ECO:0000256" key="3">
    <source>
        <dbReference type="ARBA" id="ARBA00022764"/>
    </source>
</evidence>
<feature type="signal peptide" evidence="4">
    <location>
        <begin position="1"/>
        <end position="25"/>
    </location>
</feature>
<keyword evidence="2 4" id="KW-0732">Signal</keyword>
<dbReference type="OrthoDB" id="5599500at2"/>
<evidence type="ECO:0000256" key="4">
    <source>
        <dbReference type="HAMAP-Rule" id="MF_01914"/>
    </source>
</evidence>
<evidence type="ECO:0000256" key="1">
    <source>
        <dbReference type="ARBA" id="ARBA00022448"/>
    </source>
</evidence>
<dbReference type="HAMAP" id="MF_01914">
    <property type="entry name" value="LPS_assembly_LptA"/>
    <property type="match status" value="1"/>
</dbReference>
<dbReference type="GO" id="GO:0015920">
    <property type="term" value="P:lipopolysaccharide transport"/>
    <property type="evidence" value="ECO:0007669"/>
    <property type="project" value="UniProtKB-UniRule"/>
</dbReference>
<protein>
    <recommendedName>
        <fullName evidence="4">Lipopolysaccharide export system protein LptA</fullName>
    </recommendedName>
</protein>
<dbReference type="InterPro" id="IPR052037">
    <property type="entry name" value="LPS_export_LptA"/>
</dbReference>
<organism evidence="6 7">
    <name type="scientific">Oceanisphaera avium</name>
    <dbReference type="NCBI Taxonomy" id="1903694"/>
    <lineage>
        <taxon>Bacteria</taxon>
        <taxon>Pseudomonadati</taxon>
        <taxon>Pseudomonadota</taxon>
        <taxon>Gammaproteobacteria</taxon>
        <taxon>Aeromonadales</taxon>
        <taxon>Aeromonadaceae</taxon>
        <taxon>Oceanisphaera</taxon>
    </lineage>
</organism>
<dbReference type="Gene3D" id="2.60.450.10">
    <property type="entry name" value="Lipopolysaccharide (LPS) transport protein A like domain"/>
    <property type="match status" value="1"/>
</dbReference>
<dbReference type="NCBIfam" id="TIGR03002">
    <property type="entry name" value="outer_YhbN_LptA"/>
    <property type="match status" value="1"/>
</dbReference>
<dbReference type="AlphaFoldDB" id="A0A1Y0CZQ0"/>
<feature type="domain" description="Organic solvent tolerance-like N-terminal" evidence="5">
    <location>
        <begin position="36"/>
        <end position="144"/>
    </location>
</feature>
<evidence type="ECO:0000313" key="6">
    <source>
        <dbReference type="EMBL" id="ART80812.1"/>
    </source>
</evidence>
<dbReference type="EMBL" id="CP021376">
    <property type="protein sequence ID" value="ART80812.1"/>
    <property type="molecule type" value="Genomic_DNA"/>
</dbReference>
<feature type="chain" id="PRO_5013407251" description="Lipopolysaccharide export system protein LptA" evidence="4">
    <location>
        <begin position="26"/>
        <end position="176"/>
    </location>
</feature>
<evidence type="ECO:0000259" key="5">
    <source>
        <dbReference type="Pfam" id="PF03968"/>
    </source>
</evidence>
<sequence length="176" mass="19638" precursor="true">MILRQPTRLLSFAALLVLSMSTTQAKEADYKEPVTIDAGSQLVELANNKVTFTDNVIVKQGTLDVRAAKLVVTRNDKGLQTMTAYGSPATYYQVLDSGQPVNAQAKQITYDIKTRSITLLNNAQLKQNDNIVTGYRIRYDIDREQMEAQGQGNQGRVKTVFLPEQLQEMNNKEANP</sequence>
<dbReference type="PANTHER" id="PTHR36504">
    <property type="entry name" value="LIPOPOLYSACCHARIDE EXPORT SYSTEM PROTEIN LPTA"/>
    <property type="match status" value="1"/>
</dbReference>
<dbReference type="InterPro" id="IPR005653">
    <property type="entry name" value="OstA-like_N"/>
</dbReference>
<comment type="similarity">
    <text evidence="4">Belongs to the LptA family.</text>
</comment>
<keyword evidence="7" id="KW-1185">Reference proteome</keyword>
<dbReference type="PANTHER" id="PTHR36504:SF1">
    <property type="entry name" value="LIPOPOLYSACCHARIDE EXPORT SYSTEM PROTEIN LPTA"/>
    <property type="match status" value="1"/>
</dbReference>
<dbReference type="GO" id="GO:0001530">
    <property type="term" value="F:lipopolysaccharide binding"/>
    <property type="evidence" value="ECO:0007669"/>
    <property type="project" value="InterPro"/>
</dbReference>
<dbReference type="Proteomes" id="UP000243793">
    <property type="component" value="Chromosome"/>
</dbReference>
<dbReference type="RefSeq" id="WP_086964777.1">
    <property type="nucleotide sequence ID" value="NZ_CP021376.1"/>
</dbReference>
<dbReference type="Pfam" id="PF03968">
    <property type="entry name" value="LptD_N"/>
    <property type="match status" value="1"/>
</dbReference>
<keyword evidence="3 4" id="KW-0574">Periplasm</keyword>
<dbReference type="InterPro" id="IPR014340">
    <property type="entry name" value="LptA"/>
</dbReference>